<dbReference type="GO" id="GO:0016020">
    <property type="term" value="C:membrane"/>
    <property type="evidence" value="ECO:0007669"/>
    <property type="project" value="UniProtKB-SubCell"/>
</dbReference>
<keyword evidence="2 5" id="KW-0812">Transmembrane</keyword>
<evidence type="ECO:0000256" key="5">
    <source>
        <dbReference type="SAM" id="Phobius"/>
    </source>
</evidence>
<feature type="transmembrane region" description="Helical" evidence="5">
    <location>
        <begin position="175"/>
        <end position="194"/>
    </location>
</feature>
<feature type="transmembrane region" description="Helical" evidence="5">
    <location>
        <begin position="235"/>
        <end position="259"/>
    </location>
</feature>
<keyword evidence="4 5" id="KW-0472">Membrane</keyword>
<organism evidence="7">
    <name type="scientific">Graphocephala atropunctata</name>
    <dbReference type="NCBI Taxonomy" id="36148"/>
    <lineage>
        <taxon>Eukaryota</taxon>
        <taxon>Metazoa</taxon>
        <taxon>Ecdysozoa</taxon>
        <taxon>Arthropoda</taxon>
        <taxon>Hexapoda</taxon>
        <taxon>Insecta</taxon>
        <taxon>Pterygota</taxon>
        <taxon>Neoptera</taxon>
        <taxon>Paraneoptera</taxon>
        <taxon>Hemiptera</taxon>
        <taxon>Auchenorrhyncha</taxon>
        <taxon>Membracoidea</taxon>
        <taxon>Cicadellidae</taxon>
        <taxon>Cicadellinae</taxon>
        <taxon>Cicadellini</taxon>
        <taxon>Graphocephala</taxon>
    </lineage>
</organism>
<dbReference type="Pfam" id="PF00083">
    <property type="entry name" value="Sugar_tr"/>
    <property type="match status" value="1"/>
</dbReference>
<evidence type="ECO:0000256" key="4">
    <source>
        <dbReference type="ARBA" id="ARBA00023136"/>
    </source>
</evidence>
<sequence>RLLSGAGLGAATCATATYTAEVASDSIRTVLVTLSPVMMALGTFLSYLGALCYQESWVEVALLGLGLSLLSLLLMPLLPESPQWLLNRGRADEALQALQKLQRPLAELASFNGLVGEKNGRRSWLAALPNFRKPQTYKPLIIMNLFFILQAMSGVSIVIAYAVDFARSVGITSQAYHIALGIAFARMFSSLLTAWACDHYGRRRPALLSSAIMATSVLVLALAKSPWSSLLVPPWLAGSLLLLYVLSSSLGFSAVPWSMLGEVFPIDVRGVASGMTACLVYFETFIVLKIYPCLAMSIGAFPILTFFGISGAAGTIFLYFFLPETHGKTLAEIEEYFKGDILKHGQSAMESSF</sequence>
<dbReference type="InterPro" id="IPR020846">
    <property type="entry name" value="MFS_dom"/>
</dbReference>
<feature type="non-terminal residue" evidence="7">
    <location>
        <position position="1"/>
    </location>
</feature>
<feature type="transmembrane region" description="Helical" evidence="5">
    <location>
        <begin position="303"/>
        <end position="322"/>
    </location>
</feature>
<dbReference type="AlphaFoldDB" id="A0A1B6KBL8"/>
<dbReference type="GO" id="GO:0022857">
    <property type="term" value="F:transmembrane transporter activity"/>
    <property type="evidence" value="ECO:0007669"/>
    <property type="project" value="InterPro"/>
</dbReference>
<keyword evidence="3 5" id="KW-1133">Transmembrane helix</keyword>
<dbReference type="PROSITE" id="PS00217">
    <property type="entry name" value="SUGAR_TRANSPORT_2"/>
    <property type="match status" value="1"/>
</dbReference>
<dbReference type="PANTHER" id="PTHR48021">
    <property type="match status" value="1"/>
</dbReference>
<feature type="transmembrane region" description="Helical" evidence="5">
    <location>
        <begin position="271"/>
        <end position="291"/>
    </location>
</feature>
<protein>
    <recommendedName>
        <fullName evidence="6">Major facilitator superfamily (MFS) profile domain-containing protein</fullName>
    </recommendedName>
</protein>
<dbReference type="Gene3D" id="1.20.1250.20">
    <property type="entry name" value="MFS general substrate transporter like domains"/>
    <property type="match status" value="1"/>
</dbReference>
<dbReference type="PANTHER" id="PTHR48021:SF89">
    <property type="entry name" value="FI02132P-RELATED"/>
    <property type="match status" value="1"/>
</dbReference>
<feature type="transmembrane region" description="Helical" evidence="5">
    <location>
        <begin position="206"/>
        <end position="223"/>
    </location>
</feature>
<dbReference type="InterPro" id="IPR050549">
    <property type="entry name" value="MFS_Trehalose_Transporter"/>
</dbReference>
<feature type="domain" description="Major facilitator superfamily (MFS) profile" evidence="6">
    <location>
        <begin position="1"/>
        <end position="326"/>
    </location>
</feature>
<feature type="transmembrane region" description="Helical" evidence="5">
    <location>
        <begin position="141"/>
        <end position="163"/>
    </location>
</feature>
<feature type="transmembrane region" description="Helical" evidence="5">
    <location>
        <begin position="29"/>
        <end position="53"/>
    </location>
</feature>
<gene>
    <name evidence="7" type="ORF">g.6735</name>
</gene>
<dbReference type="SUPFAM" id="SSF103473">
    <property type="entry name" value="MFS general substrate transporter"/>
    <property type="match status" value="1"/>
</dbReference>
<dbReference type="PROSITE" id="PS50850">
    <property type="entry name" value="MFS"/>
    <property type="match status" value="1"/>
</dbReference>
<feature type="transmembrane region" description="Helical" evidence="5">
    <location>
        <begin position="60"/>
        <end position="78"/>
    </location>
</feature>
<evidence type="ECO:0000259" key="6">
    <source>
        <dbReference type="PROSITE" id="PS50850"/>
    </source>
</evidence>
<dbReference type="InterPro" id="IPR005829">
    <property type="entry name" value="Sugar_transporter_CS"/>
</dbReference>
<dbReference type="InterPro" id="IPR036259">
    <property type="entry name" value="MFS_trans_sf"/>
</dbReference>
<evidence type="ECO:0000313" key="7">
    <source>
        <dbReference type="EMBL" id="JAT08826.1"/>
    </source>
</evidence>
<evidence type="ECO:0000256" key="2">
    <source>
        <dbReference type="ARBA" id="ARBA00022692"/>
    </source>
</evidence>
<comment type="subcellular location">
    <subcellularLocation>
        <location evidence="1">Membrane</location>
        <topology evidence="1">Multi-pass membrane protein</topology>
    </subcellularLocation>
</comment>
<dbReference type="InterPro" id="IPR005828">
    <property type="entry name" value="MFS_sugar_transport-like"/>
</dbReference>
<evidence type="ECO:0000256" key="1">
    <source>
        <dbReference type="ARBA" id="ARBA00004141"/>
    </source>
</evidence>
<evidence type="ECO:0000256" key="3">
    <source>
        <dbReference type="ARBA" id="ARBA00022989"/>
    </source>
</evidence>
<proteinExistence type="predicted"/>
<accession>A0A1B6KBL8</accession>
<reference evidence="7" key="1">
    <citation type="submission" date="2015-11" db="EMBL/GenBank/DDBJ databases">
        <title>De novo transcriptome assembly of four potential Pierce s Disease insect vectors from Arizona vineyards.</title>
        <authorList>
            <person name="Tassone E.E."/>
        </authorList>
    </citation>
    <scope>NUCLEOTIDE SEQUENCE</scope>
</reference>
<dbReference type="EMBL" id="GEBQ01031151">
    <property type="protein sequence ID" value="JAT08826.1"/>
    <property type="molecule type" value="Transcribed_RNA"/>
</dbReference>
<name>A0A1B6KBL8_9HEMI</name>